<dbReference type="SUPFAM" id="SSF53474">
    <property type="entry name" value="alpha/beta-Hydrolases"/>
    <property type="match status" value="1"/>
</dbReference>
<feature type="compositionally biased region" description="Acidic residues" evidence="5">
    <location>
        <begin position="86"/>
        <end position="95"/>
    </location>
</feature>
<dbReference type="EMBL" id="GGMS01009881">
    <property type="protein sequence ID" value="MBY79084.1"/>
    <property type="molecule type" value="Transcribed_RNA"/>
</dbReference>
<dbReference type="GO" id="GO:0016042">
    <property type="term" value="P:lipid catabolic process"/>
    <property type="evidence" value="ECO:0007669"/>
    <property type="project" value="TreeGrafter"/>
</dbReference>
<dbReference type="Pfam" id="PF00151">
    <property type="entry name" value="Lipase"/>
    <property type="match status" value="1"/>
</dbReference>
<evidence type="ECO:0000256" key="1">
    <source>
        <dbReference type="ARBA" id="ARBA00004613"/>
    </source>
</evidence>
<sequence length="397" mass="43491">MKIFGSDKIVLPLILLLFVFTIKTIDAFLLKSIWRQFVKNSALKNGATDSIQLHQDVVDNTSTDTIQLQQVIDHDSSTDTAQPQQDVDEENDDESDEHRRSPMSVDGTSLDLMYWNSKLGNNHPVVIEFGNEMQIKEYWLHGKPLKVITHGWLGSDEDDKGVFAIKTAYVATENCNVITVDWNRVASNVLYPMPAYLTTQVGSVIAKVLENVVNLALIEPSDIHVIGHSLGAHVSGACGAAFSLGKIGRVTGLDPAGPGFEYVSLRSDSLDSSDAEFVDVIHTAIGTAGYSKAIGHADFYPNEGKPPQPGCLDSYMPSAWVKLIGCSHSRAHELYTDSLYHRNSLIAVKCSSWDEYLSGKCKNNTKSPMGHDADPKARGIFYLETNSTSPYAIVAIA</sequence>
<evidence type="ECO:0000256" key="4">
    <source>
        <dbReference type="RuleBase" id="RU004262"/>
    </source>
</evidence>
<feature type="domain" description="Lipase" evidence="6">
    <location>
        <begin position="140"/>
        <end position="391"/>
    </location>
</feature>
<dbReference type="Gene3D" id="3.40.50.1820">
    <property type="entry name" value="alpha/beta hydrolase"/>
    <property type="match status" value="1"/>
</dbReference>
<dbReference type="GO" id="GO:0016298">
    <property type="term" value="F:lipase activity"/>
    <property type="evidence" value="ECO:0007669"/>
    <property type="project" value="InterPro"/>
</dbReference>
<keyword evidence="3" id="KW-0964">Secreted</keyword>
<dbReference type="OrthoDB" id="199913at2759"/>
<comment type="similarity">
    <text evidence="2 4">Belongs to the AB hydrolase superfamily. Lipase family.</text>
</comment>
<dbReference type="InterPro" id="IPR029058">
    <property type="entry name" value="AB_hydrolase_fold"/>
</dbReference>
<proteinExistence type="inferred from homology"/>
<gene>
    <name evidence="7" type="primary">liph-b_1</name>
    <name evidence="7" type="ORF">g.2969</name>
</gene>
<accession>A0A2S2QMY9</accession>
<dbReference type="InterPro" id="IPR000734">
    <property type="entry name" value="TAG_lipase"/>
</dbReference>
<organism evidence="7">
    <name type="scientific">Sipha flava</name>
    <name type="common">yellow sugarcane aphid</name>
    <dbReference type="NCBI Taxonomy" id="143950"/>
    <lineage>
        <taxon>Eukaryota</taxon>
        <taxon>Metazoa</taxon>
        <taxon>Ecdysozoa</taxon>
        <taxon>Arthropoda</taxon>
        <taxon>Hexapoda</taxon>
        <taxon>Insecta</taxon>
        <taxon>Pterygota</taxon>
        <taxon>Neoptera</taxon>
        <taxon>Paraneoptera</taxon>
        <taxon>Hemiptera</taxon>
        <taxon>Sternorrhyncha</taxon>
        <taxon>Aphidomorpha</taxon>
        <taxon>Aphidoidea</taxon>
        <taxon>Aphididae</taxon>
        <taxon>Sipha</taxon>
    </lineage>
</organism>
<dbReference type="AlphaFoldDB" id="A0A2S2QMY9"/>
<dbReference type="PRINTS" id="PR00821">
    <property type="entry name" value="TAGLIPASE"/>
</dbReference>
<dbReference type="GO" id="GO:0005615">
    <property type="term" value="C:extracellular space"/>
    <property type="evidence" value="ECO:0007669"/>
    <property type="project" value="TreeGrafter"/>
</dbReference>
<dbReference type="InterPro" id="IPR013818">
    <property type="entry name" value="Lipase"/>
</dbReference>
<evidence type="ECO:0000259" key="6">
    <source>
        <dbReference type="Pfam" id="PF00151"/>
    </source>
</evidence>
<dbReference type="PANTHER" id="PTHR11610">
    <property type="entry name" value="LIPASE"/>
    <property type="match status" value="1"/>
</dbReference>
<evidence type="ECO:0000256" key="5">
    <source>
        <dbReference type="SAM" id="MobiDB-lite"/>
    </source>
</evidence>
<evidence type="ECO:0000256" key="3">
    <source>
        <dbReference type="ARBA" id="ARBA00022525"/>
    </source>
</evidence>
<name>A0A2S2QMY9_9HEMI</name>
<comment type="subcellular location">
    <subcellularLocation>
        <location evidence="1">Secreted</location>
    </subcellularLocation>
</comment>
<reference evidence="7" key="1">
    <citation type="submission" date="2018-04" db="EMBL/GenBank/DDBJ databases">
        <title>Transcriptome assembly of Sipha flava.</title>
        <authorList>
            <person name="Scully E.D."/>
            <person name="Geib S.M."/>
            <person name="Palmer N.A."/>
            <person name="Koch K."/>
            <person name="Bradshaw J."/>
            <person name="Heng-Moss T."/>
            <person name="Sarath G."/>
        </authorList>
    </citation>
    <scope>NUCLEOTIDE SEQUENCE</scope>
</reference>
<evidence type="ECO:0000313" key="7">
    <source>
        <dbReference type="EMBL" id="MBY79084.1"/>
    </source>
</evidence>
<evidence type="ECO:0000256" key="2">
    <source>
        <dbReference type="ARBA" id="ARBA00010701"/>
    </source>
</evidence>
<feature type="region of interest" description="Disordered" evidence="5">
    <location>
        <begin position="74"/>
        <end position="105"/>
    </location>
</feature>
<protein>
    <submittedName>
        <fullName evidence="7">Lipase member H-B</fullName>
    </submittedName>
</protein>